<dbReference type="PRINTS" id="PR00032">
    <property type="entry name" value="HTHARAC"/>
</dbReference>
<dbReference type="GO" id="GO:0003700">
    <property type="term" value="F:DNA-binding transcription factor activity"/>
    <property type="evidence" value="ECO:0007669"/>
    <property type="project" value="InterPro"/>
</dbReference>
<accession>A0A9X1YMX6</accession>
<dbReference type="Gene3D" id="1.10.10.60">
    <property type="entry name" value="Homeodomain-like"/>
    <property type="match status" value="1"/>
</dbReference>
<dbReference type="SUPFAM" id="SSF46689">
    <property type="entry name" value="Homeodomain-like"/>
    <property type="match status" value="1"/>
</dbReference>
<protein>
    <submittedName>
        <fullName evidence="5">Helix-turn-helix domain-containing protein</fullName>
    </submittedName>
</protein>
<dbReference type="Proteomes" id="UP001139353">
    <property type="component" value="Unassembled WGS sequence"/>
</dbReference>
<dbReference type="PANTHER" id="PTHR46796:SF13">
    <property type="entry name" value="HTH-TYPE TRANSCRIPTIONAL ACTIVATOR RHAS"/>
    <property type="match status" value="1"/>
</dbReference>
<dbReference type="GO" id="GO:0043565">
    <property type="term" value="F:sequence-specific DNA binding"/>
    <property type="evidence" value="ECO:0007669"/>
    <property type="project" value="InterPro"/>
</dbReference>
<evidence type="ECO:0000256" key="3">
    <source>
        <dbReference type="ARBA" id="ARBA00023163"/>
    </source>
</evidence>
<evidence type="ECO:0000256" key="2">
    <source>
        <dbReference type="ARBA" id="ARBA00023125"/>
    </source>
</evidence>
<dbReference type="InterPro" id="IPR050204">
    <property type="entry name" value="AraC_XylS_family_regulators"/>
</dbReference>
<dbReference type="InterPro" id="IPR014710">
    <property type="entry name" value="RmlC-like_jellyroll"/>
</dbReference>
<proteinExistence type="predicted"/>
<dbReference type="EMBL" id="JAJLJH010000006">
    <property type="protein sequence ID" value="MCK9687910.1"/>
    <property type="molecule type" value="Genomic_DNA"/>
</dbReference>
<dbReference type="SUPFAM" id="SSF51182">
    <property type="entry name" value="RmlC-like cupins"/>
    <property type="match status" value="1"/>
</dbReference>
<dbReference type="InterPro" id="IPR011051">
    <property type="entry name" value="RmlC_Cupin_sf"/>
</dbReference>
<dbReference type="CDD" id="cd06999">
    <property type="entry name" value="cupin_HpaA-like_N"/>
    <property type="match status" value="1"/>
</dbReference>
<dbReference type="AlphaFoldDB" id="A0A9X1YMX6"/>
<sequence length="292" mass="32274">MAQNLPTYLLYAEDAGLPPSDVMHAESIAERSSLHSWEIRPHRHEALFQVFHVQSGTAEIVLDGRQHRLRGPGVITITALAVHGFRWTSDVRGTVFTILESHIRQLLAHEDGLRDAVLQTRCEPIPAAHRRGVLQAVASLATEHAQHAPWRTSAVDAAMTQLFVTLGRALPSALAREAGVGDRAVGHVQRLRTLVDERFREQPTLGQFAAELGITTTQLNRACRAVLGHPALAVLHARICLEAQRELAYTTLSVKHIAYKLGFTDAGYFTRFFERETGATPSAWRAQAVARQ</sequence>
<dbReference type="Gene3D" id="2.60.120.10">
    <property type="entry name" value="Jelly Rolls"/>
    <property type="match status" value="1"/>
</dbReference>
<evidence type="ECO:0000313" key="5">
    <source>
        <dbReference type="EMBL" id="MCK9687910.1"/>
    </source>
</evidence>
<evidence type="ECO:0000256" key="1">
    <source>
        <dbReference type="ARBA" id="ARBA00023015"/>
    </source>
</evidence>
<feature type="domain" description="HTH araC/xylS-type" evidence="4">
    <location>
        <begin position="189"/>
        <end position="287"/>
    </location>
</feature>
<dbReference type="Pfam" id="PF12833">
    <property type="entry name" value="HTH_18"/>
    <property type="match status" value="1"/>
</dbReference>
<organism evidence="5 6">
    <name type="scientific">Scleromatobacter humisilvae</name>
    <dbReference type="NCBI Taxonomy" id="2897159"/>
    <lineage>
        <taxon>Bacteria</taxon>
        <taxon>Pseudomonadati</taxon>
        <taxon>Pseudomonadota</taxon>
        <taxon>Betaproteobacteria</taxon>
        <taxon>Burkholderiales</taxon>
        <taxon>Sphaerotilaceae</taxon>
        <taxon>Scleromatobacter</taxon>
    </lineage>
</organism>
<dbReference type="SMART" id="SM00342">
    <property type="entry name" value="HTH_ARAC"/>
    <property type="match status" value="1"/>
</dbReference>
<dbReference type="InterPro" id="IPR009057">
    <property type="entry name" value="Homeodomain-like_sf"/>
</dbReference>
<comment type="caution">
    <text evidence="5">The sequence shown here is derived from an EMBL/GenBank/DDBJ whole genome shotgun (WGS) entry which is preliminary data.</text>
</comment>
<dbReference type="RefSeq" id="WP_275683953.1">
    <property type="nucleotide sequence ID" value="NZ_JAJLJH010000006.1"/>
</dbReference>
<gene>
    <name evidence="5" type="ORF">LPC04_19575</name>
</gene>
<keyword evidence="1" id="KW-0805">Transcription regulation</keyword>
<dbReference type="InterPro" id="IPR018060">
    <property type="entry name" value="HTH_AraC"/>
</dbReference>
<reference evidence="5" key="1">
    <citation type="submission" date="2021-11" db="EMBL/GenBank/DDBJ databases">
        <title>BS-T2-15 a new species belonging to the Comamonadaceae family isolated from the soil of a French oak forest.</title>
        <authorList>
            <person name="Mieszkin S."/>
            <person name="Alain K."/>
        </authorList>
    </citation>
    <scope>NUCLEOTIDE SEQUENCE</scope>
    <source>
        <strain evidence="5">BS-T2-15</strain>
    </source>
</reference>
<keyword evidence="3" id="KW-0804">Transcription</keyword>
<dbReference type="Pfam" id="PF07883">
    <property type="entry name" value="Cupin_2"/>
    <property type="match status" value="1"/>
</dbReference>
<dbReference type="InterPro" id="IPR013096">
    <property type="entry name" value="Cupin_2"/>
</dbReference>
<keyword evidence="2" id="KW-0238">DNA-binding</keyword>
<evidence type="ECO:0000259" key="4">
    <source>
        <dbReference type="PROSITE" id="PS01124"/>
    </source>
</evidence>
<dbReference type="InterPro" id="IPR020449">
    <property type="entry name" value="Tscrpt_reg_AraC-type_HTH"/>
</dbReference>
<keyword evidence="6" id="KW-1185">Reference proteome</keyword>
<name>A0A9X1YMX6_9BURK</name>
<dbReference type="PANTHER" id="PTHR46796">
    <property type="entry name" value="HTH-TYPE TRANSCRIPTIONAL ACTIVATOR RHAS-RELATED"/>
    <property type="match status" value="1"/>
</dbReference>
<dbReference type="InterPro" id="IPR047264">
    <property type="entry name" value="Cupin_HpaA-like_N"/>
</dbReference>
<evidence type="ECO:0000313" key="6">
    <source>
        <dbReference type="Proteomes" id="UP001139353"/>
    </source>
</evidence>
<dbReference type="PROSITE" id="PS01124">
    <property type="entry name" value="HTH_ARAC_FAMILY_2"/>
    <property type="match status" value="1"/>
</dbReference>